<dbReference type="RefSeq" id="WP_158342716.1">
    <property type="nucleotide sequence ID" value="NZ_JAHQCW010000006.1"/>
</dbReference>
<accession>A0A949JXG4</accession>
<dbReference type="AlphaFoldDB" id="A0A949JXG4"/>
<dbReference type="InterPro" id="IPR010375">
    <property type="entry name" value="CdAMP_rec"/>
</dbReference>
<evidence type="ECO:0000313" key="1">
    <source>
        <dbReference type="EMBL" id="MBU9735911.1"/>
    </source>
</evidence>
<dbReference type="InterPro" id="IPR015867">
    <property type="entry name" value="N-reg_PII/ATP_PRibTrfase_C"/>
</dbReference>
<organism evidence="1 2">
    <name type="scientific">Diplocloster agilis</name>
    <dbReference type="NCBI Taxonomy" id="2850323"/>
    <lineage>
        <taxon>Bacteria</taxon>
        <taxon>Bacillati</taxon>
        <taxon>Bacillota</taxon>
        <taxon>Clostridia</taxon>
        <taxon>Lachnospirales</taxon>
        <taxon>Lachnospiraceae</taxon>
        <taxon>Diplocloster</taxon>
    </lineage>
</organism>
<sequence>MKIVFAIIHSDDSVNVTEELTLNHFSVTKLATTGGFMRKGNTTLMIGTEEERVEEAITIIKTECGKRKQVMYNMPYTENAPPGNCTVIPVTIDVGGAVIFVVDVDRYEKV</sequence>
<keyword evidence="1" id="KW-0675">Receptor</keyword>
<name>A0A949JXG4_9FIRM</name>
<dbReference type="EMBL" id="JAHQCW010000006">
    <property type="protein sequence ID" value="MBU9735911.1"/>
    <property type="molecule type" value="Genomic_DNA"/>
</dbReference>
<keyword evidence="2" id="KW-1185">Reference proteome</keyword>
<protein>
    <submittedName>
        <fullName evidence="1">Cyclic-di-AMP receptor</fullName>
    </submittedName>
</protein>
<gene>
    <name evidence="1" type="ORF">KTH89_05135</name>
</gene>
<reference evidence="1" key="1">
    <citation type="submission" date="2021-06" db="EMBL/GenBank/DDBJ databases">
        <title>Description of novel taxa of the family Lachnospiraceae.</title>
        <authorList>
            <person name="Chaplin A.V."/>
            <person name="Sokolova S.R."/>
            <person name="Pikina A.P."/>
            <person name="Korzhanova M."/>
            <person name="Belova V."/>
            <person name="Korostin D."/>
            <person name="Efimov B.A."/>
        </authorList>
    </citation>
    <scope>NUCLEOTIDE SEQUENCE</scope>
    <source>
        <strain evidence="1">ASD5720</strain>
    </source>
</reference>
<proteinExistence type="predicted"/>
<dbReference type="PANTHER" id="PTHR38456">
    <property type="entry name" value="CYCLIC DI-AMP RECEPTOR A"/>
    <property type="match status" value="1"/>
</dbReference>
<dbReference type="Proteomes" id="UP000712157">
    <property type="component" value="Unassembled WGS sequence"/>
</dbReference>
<dbReference type="Gene3D" id="3.30.70.120">
    <property type="match status" value="1"/>
</dbReference>
<dbReference type="InterPro" id="IPR011322">
    <property type="entry name" value="N-reg_PII-like_a/b"/>
</dbReference>
<evidence type="ECO:0000313" key="2">
    <source>
        <dbReference type="Proteomes" id="UP000712157"/>
    </source>
</evidence>
<dbReference type="PANTHER" id="PTHR38456:SF1">
    <property type="entry name" value="CYCLIC DI-AMP RECEPTOR A"/>
    <property type="match status" value="1"/>
</dbReference>
<dbReference type="Pfam" id="PF06153">
    <property type="entry name" value="CdAMP_rec"/>
    <property type="match status" value="1"/>
</dbReference>
<dbReference type="SUPFAM" id="SSF54913">
    <property type="entry name" value="GlnB-like"/>
    <property type="match status" value="1"/>
</dbReference>
<comment type="caution">
    <text evidence="1">The sequence shown here is derived from an EMBL/GenBank/DDBJ whole genome shotgun (WGS) entry which is preliminary data.</text>
</comment>